<name>A0A2S6ZH31_9XANT</name>
<accession>A0A2S6ZH31</accession>
<keyword evidence="3" id="KW-1185">Reference proteome</keyword>
<evidence type="ECO:0000313" key="2">
    <source>
        <dbReference type="EMBL" id="PPT91563.1"/>
    </source>
</evidence>
<dbReference type="HAMAP" id="MF_00715">
    <property type="entry name" value="SlyX"/>
    <property type="match status" value="1"/>
</dbReference>
<gene>
    <name evidence="1" type="primary">slyX</name>
    <name evidence="2" type="ORF">XthCFBP4691_07170</name>
</gene>
<evidence type="ECO:0000256" key="1">
    <source>
        <dbReference type="HAMAP-Rule" id="MF_00715"/>
    </source>
</evidence>
<comment type="caution">
    <text evidence="2">The sequence shown here is derived from an EMBL/GenBank/DDBJ whole genome shotgun (WGS) entry which is preliminary data.</text>
</comment>
<reference evidence="2 3" key="1">
    <citation type="submission" date="2016-08" db="EMBL/GenBank/DDBJ databases">
        <title>Evolution of the type three secretion system and type three effector repertoires in Xanthomonas.</title>
        <authorList>
            <person name="Merda D."/>
            <person name="Briand M."/>
            <person name="Bosis E."/>
            <person name="Rousseau C."/>
            <person name="Portier P."/>
            <person name="Jacques M.-A."/>
            <person name="Fischer-Le Saux M."/>
        </authorList>
    </citation>
    <scope>NUCLEOTIDE SEQUENCE [LARGE SCALE GENOMIC DNA]</scope>
    <source>
        <strain evidence="2 3">CFBP 4691</strain>
    </source>
</reference>
<dbReference type="PANTHER" id="PTHR36508">
    <property type="entry name" value="PROTEIN SLYX"/>
    <property type="match status" value="1"/>
</dbReference>
<dbReference type="OrthoDB" id="5998734at2"/>
<dbReference type="Proteomes" id="UP000239898">
    <property type="component" value="Unassembled WGS sequence"/>
</dbReference>
<comment type="similarity">
    <text evidence="1">Belongs to the SlyX family.</text>
</comment>
<dbReference type="AlphaFoldDB" id="A0A2S6ZH31"/>
<dbReference type="NCBIfam" id="NF002024">
    <property type="entry name" value="PRK00846.1"/>
    <property type="match status" value="1"/>
</dbReference>
<dbReference type="Gene3D" id="1.20.5.300">
    <property type="match status" value="1"/>
</dbReference>
<dbReference type="EMBL" id="MIGX01000024">
    <property type="protein sequence ID" value="PPT91563.1"/>
    <property type="molecule type" value="Genomic_DNA"/>
</dbReference>
<dbReference type="RefSeq" id="WP_128419784.1">
    <property type="nucleotide sequence ID" value="NZ_MIGX01000024.1"/>
</dbReference>
<protein>
    <recommendedName>
        <fullName evidence="1">Protein SlyX homolog</fullName>
    </recommendedName>
</protein>
<organism evidence="2 3">
    <name type="scientific">Xanthomonas theicola</name>
    <dbReference type="NCBI Taxonomy" id="56464"/>
    <lineage>
        <taxon>Bacteria</taxon>
        <taxon>Pseudomonadati</taxon>
        <taxon>Pseudomonadota</taxon>
        <taxon>Gammaproteobacteria</taxon>
        <taxon>Lysobacterales</taxon>
        <taxon>Lysobacteraceae</taxon>
        <taxon>Xanthomonas</taxon>
    </lineage>
</organism>
<proteinExistence type="inferred from homology"/>
<dbReference type="InterPro" id="IPR007236">
    <property type="entry name" value="SlyX"/>
</dbReference>
<evidence type="ECO:0000313" key="3">
    <source>
        <dbReference type="Proteomes" id="UP000239898"/>
    </source>
</evidence>
<dbReference type="PANTHER" id="PTHR36508:SF1">
    <property type="entry name" value="PROTEIN SLYX"/>
    <property type="match status" value="1"/>
</dbReference>
<dbReference type="Pfam" id="PF04102">
    <property type="entry name" value="SlyX"/>
    <property type="match status" value="1"/>
</dbReference>
<sequence>MASAAGVRSVKHDGSTQDRLLENRLIELETRLSFQEQALSEVSDALAEARAESRRNAVLLRHLLEDLGKVRSTLYADAADEPPPPHY</sequence>